<gene>
    <name evidence="4" type="ORF">SMRZ_LOCUS3823</name>
</gene>
<dbReference type="InterPro" id="IPR015433">
    <property type="entry name" value="PI3/4_kinase"/>
</dbReference>
<dbReference type="GO" id="GO:0005777">
    <property type="term" value="C:peroxisome"/>
    <property type="evidence" value="ECO:0007669"/>
    <property type="project" value="TreeGrafter"/>
</dbReference>
<dbReference type="GO" id="GO:0000045">
    <property type="term" value="P:autophagosome assembly"/>
    <property type="evidence" value="ECO:0007669"/>
    <property type="project" value="TreeGrafter"/>
</dbReference>
<dbReference type="GO" id="GO:0048015">
    <property type="term" value="P:phosphatidylinositol-mediated signaling"/>
    <property type="evidence" value="ECO:0007669"/>
    <property type="project" value="TreeGrafter"/>
</dbReference>
<dbReference type="PROSITE" id="PS00916">
    <property type="entry name" value="PI3_4_KINASE_2"/>
    <property type="match status" value="1"/>
</dbReference>
<evidence type="ECO:0000313" key="4">
    <source>
        <dbReference type="EMBL" id="VDO59236.1"/>
    </source>
</evidence>
<dbReference type="InterPro" id="IPR011009">
    <property type="entry name" value="Kinase-like_dom_sf"/>
</dbReference>
<dbReference type="Gene3D" id="1.10.1070.11">
    <property type="entry name" value="Phosphatidylinositol 3-/4-kinase, catalytic domain"/>
    <property type="match status" value="1"/>
</dbReference>
<dbReference type="Proteomes" id="UP000277204">
    <property type="component" value="Unassembled WGS sequence"/>
</dbReference>
<evidence type="ECO:0000256" key="2">
    <source>
        <dbReference type="ARBA" id="ARBA00022777"/>
    </source>
</evidence>
<dbReference type="PANTHER" id="PTHR10048:SF7">
    <property type="entry name" value="PHOSPHATIDYLINOSITOL 3-KINASE CATALYTIC SUBUNIT TYPE 3"/>
    <property type="match status" value="1"/>
</dbReference>
<keyword evidence="1" id="KW-0808">Transferase</keyword>
<sequence length="211" mass="24009">MADILHRSTLLAYLQLKAPSPNSPMGVQKDVMETYIRSCAGYCVITYLLGVGDRHMENLLLTADGHLFHIDFSFILGADPKPMAPEVRLTRAMIDGMGGPNSNQFNEFWKITFTAFLILRRHANLFLTLFSLMSNTGIQNFNGQQNNASEFLKEHFCVHQSEEKAVSRLANRMTESIKAIVPDIMERIHTIVQVNNFYYVGNSQFHIFFLT</sequence>
<dbReference type="GO" id="GO:0034272">
    <property type="term" value="C:phosphatidylinositol 3-kinase complex, class III, type II"/>
    <property type="evidence" value="ECO:0007669"/>
    <property type="project" value="TreeGrafter"/>
</dbReference>
<dbReference type="GO" id="GO:0006897">
    <property type="term" value="P:endocytosis"/>
    <property type="evidence" value="ECO:0007669"/>
    <property type="project" value="TreeGrafter"/>
</dbReference>
<dbReference type="GO" id="GO:0034271">
    <property type="term" value="C:phosphatidylinositol 3-kinase complex, class III, type I"/>
    <property type="evidence" value="ECO:0007669"/>
    <property type="project" value="TreeGrafter"/>
</dbReference>
<dbReference type="AlphaFoldDB" id="A0A3P7WEX9"/>
<dbReference type="GO" id="GO:0005768">
    <property type="term" value="C:endosome"/>
    <property type="evidence" value="ECO:0007669"/>
    <property type="project" value="TreeGrafter"/>
</dbReference>
<keyword evidence="5" id="KW-1185">Reference proteome</keyword>
<evidence type="ECO:0000256" key="1">
    <source>
        <dbReference type="ARBA" id="ARBA00022679"/>
    </source>
</evidence>
<evidence type="ECO:0000259" key="3">
    <source>
        <dbReference type="PROSITE" id="PS50290"/>
    </source>
</evidence>
<dbReference type="GO" id="GO:0016303">
    <property type="term" value="F:1-phosphatidylinositol-3-kinase activity"/>
    <property type="evidence" value="ECO:0007669"/>
    <property type="project" value="TreeGrafter"/>
</dbReference>
<evidence type="ECO:0000313" key="5">
    <source>
        <dbReference type="Proteomes" id="UP000277204"/>
    </source>
</evidence>
<name>A0A3P7WEX9_9TREM</name>
<reference evidence="4 5" key="1">
    <citation type="submission" date="2018-11" db="EMBL/GenBank/DDBJ databases">
        <authorList>
            <consortium name="Pathogen Informatics"/>
        </authorList>
    </citation>
    <scope>NUCLEOTIDE SEQUENCE [LARGE SCALE GENOMIC DNA]</scope>
    <source>
        <strain evidence="4 5">Zambia</strain>
    </source>
</reference>
<dbReference type="PROSITE" id="PS50290">
    <property type="entry name" value="PI3_4_KINASE_3"/>
    <property type="match status" value="1"/>
</dbReference>
<protein>
    <recommendedName>
        <fullName evidence="3">PI3K/PI4K catalytic domain-containing protein</fullName>
    </recommendedName>
</protein>
<dbReference type="Pfam" id="PF00454">
    <property type="entry name" value="PI3_PI4_kinase"/>
    <property type="match status" value="1"/>
</dbReference>
<dbReference type="SUPFAM" id="SSF56112">
    <property type="entry name" value="Protein kinase-like (PK-like)"/>
    <property type="match status" value="1"/>
</dbReference>
<feature type="domain" description="PI3K/PI4K catalytic" evidence="3">
    <location>
        <begin position="1"/>
        <end position="181"/>
    </location>
</feature>
<proteinExistence type="predicted"/>
<dbReference type="InterPro" id="IPR000403">
    <property type="entry name" value="PI3/4_kinase_cat_dom"/>
</dbReference>
<dbReference type="PANTHER" id="PTHR10048">
    <property type="entry name" value="PHOSPHATIDYLINOSITOL KINASE"/>
    <property type="match status" value="1"/>
</dbReference>
<accession>A0A3P7WEX9</accession>
<dbReference type="InterPro" id="IPR036940">
    <property type="entry name" value="PI3/4_kinase_cat_sf"/>
</dbReference>
<dbReference type="GO" id="GO:0000407">
    <property type="term" value="C:phagophore assembly site"/>
    <property type="evidence" value="ECO:0007669"/>
    <property type="project" value="TreeGrafter"/>
</dbReference>
<dbReference type="EMBL" id="UZAI01001149">
    <property type="protein sequence ID" value="VDO59236.1"/>
    <property type="molecule type" value="Genomic_DNA"/>
</dbReference>
<dbReference type="SMART" id="SM00146">
    <property type="entry name" value="PI3Kc"/>
    <property type="match status" value="1"/>
</dbReference>
<dbReference type="InterPro" id="IPR018936">
    <property type="entry name" value="PI3/4_kinase_CS"/>
</dbReference>
<keyword evidence="2" id="KW-0418">Kinase</keyword>
<organism evidence="4 5">
    <name type="scientific">Schistosoma margrebowiei</name>
    <dbReference type="NCBI Taxonomy" id="48269"/>
    <lineage>
        <taxon>Eukaryota</taxon>
        <taxon>Metazoa</taxon>
        <taxon>Spiralia</taxon>
        <taxon>Lophotrochozoa</taxon>
        <taxon>Platyhelminthes</taxon>
        <taxon>Trematoda</taxon>
        <taxon>Digenea</taxon>
        <taxon>Strigeidida</taxon>
        <taxon>Schistosomatoidea</taxon>
        <taxon>Schistosomatidae</taxon>
        <taxon>Schistosoma</taxon>
    </lineage>
</organism>